<evidence type="ECO:0000313" key="1">
    <source>
        <dbReference type="EMBL" id="OOQ61423.1"/>
    </source>
</evidence>
<accession>A0A1S9PKD2</accession>
<organism evidence="1 2">
    <name type="scientific">Mucilaginibacter pedocola</name>
    <dbReference type="NCBI Taxonomy" id="1792845"/>
    <lineage>
        <taxon>Bacteria</taxon>
        <taxon>Pseudomonadati</taxon>
        <taxon>Bacteroidota</taxon>
        <taxon>Sphingobacteriia</taxon>
        <taxon>Sphingobacteriales</taxon>
        <taxon>Sphingobacteriaceae</taxon>
        <taxon>Mucilaginibacter</taxon>
    </lineage>
</organism>
<name>A0A1S9PKD2_9SPHI</name>
<reference evidence="1 2" key="1">
    <citation type="submission" date="2016-07" db="EMBL/GenBank/DDBJ databases">
        <title>Genomic analysis of zinc-resistant bacterium Mucilaginibacter pedocola TBZ30.</title>
        <authorList>
            <person name="Huang J."/>
            <person name="Tang J."/>
        </authorList>
    </citation>
    <scope>NUCLEOTIDE SEQUENCE [LARGE SCALE GENOMIC DNA]</scope>
    <source>
        <strain evidence="1 2">TBZ30</strain>
    </source>
</reference>
<keyword evidence="2" id="KW-1185">Reference proteome</keyword>
<proteinExistence type="predicted"/>
<protein>
    <submittedName>
        <fullName evidence="1">Uncharacterized protein</fullName>
    </submittedName>
</protein>
<evidence type="ECO:0000313" key="2">
    <source>
        <dbReference type="Proteomes" id="UP000189739"/>
    </source>
</evidence>
<sequence>MLSAAISQAQYLNSGWKPGSYYDLAGNKVSGLISWQPPGMGTTWGDDHIISFKKEKADKKIKISTYELKAFTVAADSFVVSNDTTLDENVLRVELNTPLKIYRLFQGYPGGPQQGPSTSSHYYYGVNPDYVTRLTRKNFMEVMENVLVDKPELWAQVKNKDLRYGDMEEIIQAYHEKPK</sequence>
<dbReference type="EMBL" id="MBTF01000002">
    <property type="protein sequence ID" value="OOQ61423.1"/>
    <property type="molecule type" value="Genomic_DNA"/>
</dbReference>
<dbReference type="AlphaFoldDB" id="A0A1S9PKD2"/>
<dbReference type="Proteomes" id="UP000189739">
    <property type="component" value="Unassembled WGS sequence"/>
</dbReference>
<gene>
    <name evidence="1" type="ORF">BC343_20875</name>
</gene>
<comment type="caution">
    <text evidence="1">The sequence shown here is derived from an EMBL/GenBank/DDBJ whole genome shotgun (WGS) entry which is preliminary data.</text>
</comment>